<comment type="subunit">
    <text evidence="3">Homodimer.</text>
</comment>
<dbReference type="OMA" id="ENCMGHE"/>
<dbReference type="Gene3D" id="3.90.180.10">
    <property type="entry name" value="Medium-chain alcohol dehydrogenases, catalytic domain"/>
    <property type="match status" value="2"/>
</dbReference>
<keyword evidence="7" id="KW-0862">Zinc</keyword>
<evidence type="ECO:0000256" key="9">
    <source>
        <dbReference type="ARBA" id="ARBA00023002"/>
    </source>
</evidence>
<dbReference type="InterPro" id="IPR011032">
    <property type="entry name" value="GroES-like_sf"/>
</dbReference>
<dbReference type="FunFam" id="3.90.180.10:FF:000100">
    <property type="entry name" value="Putative cinnamyl alcohol dehydrogenase 6"/>
    <property type="match status" value="1"/>
</dbReference>
<dbReference type="PANTHER" id="PTHR42683">
    <property type="entry name" value="ALDEHYDE REDUCTASE"/>
    <property type="match status" value="1"/>
</dbReference>
<proteinExistence type="inferred from homology"/>
<keyword evidence="6" id="KW-0438">Lignin biosynthesis</keyword>
<organism evidence="12 13">
    <name type="scientific">Citrus clementina</name>
    <name type="common">Clementine</name>
    <name type="synonym">Citrus deliciosa x Citrus sinensis</name>
    <dbReference type="NCBI Taxonomy" id="85681"/>
    <lineage>
        <taxon>Eukaryota</taxon>
        <taxon>Viridiplantae</taxon>
        <taxon>Streptophyta</taxon>
        <taxon>Embryophyta</taxon>
        <taxon>Tracheophyta</taxon>
        <taxon>Spermatophyta</taxon>
        <taxon>Magnoliopsida</taxon>
        <taxon>eudicotyledons</taxon>
        <taxon>Gunneridae</taxon>
        <taxon>Pentapetalae</taxon>
        <taxon>rosids</taxon>
        <taxon>malvids</taxon>
        <taxon>Sapindales</taxon>
        <taxon>Rutaceae</taxon>
        <taxon>Aurantioideae</taxon>
        <taxon>Citrus</taxon>
    </lineage>
</organism>
<dbReference type="InterPro" id="IPR047109">
    <property type="entry name" value="CAD-like"/>
</dbReference>
<comment type="similarity">
    <text evidence="2">Belongs to the zinc-containing alcohol dehydrogenase family.</text>
</comment>
<evidence type="ECO:0000256" key="4">
    <source>
        <dbReference type="ARBA" id="ARBA00013171"/>
    </source>
</evidence>
<dbReference type="Proteomes" id="UP000030687">
    <property type="component" value="Unassembled WGS sequence"/>
</dbReference>
<dbReference type="SUPFAM" id="SSF50129">
    <property type="entry name" value="GroES-like"/>
    <property type="match status" value="1"/>
</dbReference>
<protein>
    <recommendedName>
        <fullName evidence="4">cinnamyl-alcohol dehydrogenase</fullName>
        <ecNumber evidence="4">1.1.1.195</ecNumber>
    </recommendedName>
</protein>
<evidence type="ECO:0000256" key="5">
    <source>
        <dbReference type="ARBA" id="ARBA00022723"/>
    </source>
</evidence>
<gene>
    <name evidence="12" type="ORF">CICLE_v10003182mg</name>
</gene>
<feature type="domain" description="Alcohol dehydrogenase-like N-terminal" evidence="11">
    <location>
        <begin position="10"/>
        <end position="58"/>
    </location>
</feature>
<evidence type="ECO:0000313" key="13">
    <source>
        <dbReference type="Proteomes" id="UP000030687"/>
    </source>
</evidence>
<sequence>MSSESLIENCMGHEIVGAVKEVGSNVKCFEVGDRVGVGPYVNSCQDCNFASASNSRSCIAGVYVIVEVPKEVKFKTVNLIMEMRTIAGSIVGGGTQETKEMVEFCAENGIYPEIEIIPIQYVNGALERLENRDVKYRFVIDIGQHLELKPRVGPWSCMDKIPSRF</sequence>
<evidence type="ECO:0000259" key="11">
    <source>
        <dbReference type="Pfam" id="PF08240"/>
    </source>
</evidence>
<dbReference type="InterPro" id="IPR013154">
    <property type="entry name" value="ADH-like_N"/>
</dbReference>
<keyword evidence="5" id="KW-0479">Metal-binding</keyword>
<evidence type="ECO:0000256" key="8">
    <source>
        <dbReference type="ARBA" id="ARBA00022857"/>
    </source>
</evidence>
<name>V4TD51_CITCL</name>
<keyword evidence="13" id="KW-1185">Reference proteome</keyword>
<dbReference type="GO" id="GO:0045551">
    <property type="term" value="F:cinnamyl-alcohol dehydrogenase activity"/>
    <property type="evidence" value="ECO:0007669"/>
    <property type="project" value="UniProtKB-EC"/>
</dbReference>
<evidence type="ECO:0000256" key="2">
    <source>
        <dbReference type="ARBA" id="ARBA00008072"/>
    </source>
</evidence>
<evidence type="ECO:0000256" key="3">
    <source>
        <dbReference type="ARBA" id="ARBA00011738"/>
    </source>
</evidence>
<dbReference type="GO" id="GO:0046872">
    <property type="term" value="F:metal ion binding"/>
    <property type="evidence" value="ECO:0007669"/>
    <property type="project" value="UniProtKB-KW"/>
</dbReference>
<comment type="catalytic activity">
    <reaction evidence="10">
        <text>(E)-cinnamyl alcohol + NADP(+) = (E)-cinnamaldehyde + NADPH + H(+)</text>
        <dbReference type="Rhea" id="RHEA:10392"/>
        <dbReference type="ChEBI" id="CHEBI:15378"/>
        <dbReference type="ChEBI" id="CHEBI:16731"/>
        <dbReference type="ChEBI" id="CHEBI:33227"/>
        <dbReference type="ChEBI" id="CHEBI:57783"/>
        <dbReference type="ChEBI" id="CHEBI:58349"/>
        <dbReference type="EC" id="1.1.1.195"/>
    </reaction>
    <physiologicalReaction direction="right-to-left" evidence="10">
        <dbReference type="Rhea" id="RHEA:10394"/>
    </physiologicalReaction>
</comment>
<dbReference type="Pfam" id="PF08240">
    <property type="entry name" value="ADH_N"/>
    <property type="match status" value="1"/>
</dbReference>
<evidence type="ECO:0000256" key="6">
    <source>
        <dbReference type="ARBA" id="ARBA00022733"/>
    </source>
</evidence>
<dbReference type="AlphaFoldDB" id="V4TD51"/>
<comment type="pathway">
    <text evidence="1">Aromatic compound metabolism; phenylpropanoid biosynthesis.</text>
</comment>
<dbReference type="Gramene" id="ESR47596">
    <property type="protein sequence ID" value="ESR47596"/>
    <property type="gene ID" value="CICLE_v10003182mg"/>
</dbReference>
<dbReference type="EC" id="1.1.1.195" evidence="4"/>
<evidence type="ECO:0000313" key="12">
    <source>
        <dbReference type="EMBL" id="ESR47596.1"/>
    </source>
</evidence>
<keyword evidence="8" id="KW-0521">NADP</keyword>
<dbReference type="GO" id="GO:0009809">
    <property type="term" value="P:lignin biosynthetic process"/>
    <property type="evidence" value="ECO:0007669"/>
    <property type="project" value="UniProtKB-KW"/>
</dbReference>
<dbReference type="InParanoid" id="V4TD51"/>
<dbReference type="STRING" id="85681.V4TD51"/>
<accession>V4TD51</accession>
<evidence type="ECO:0000256" key="10">
    <source>
        <dbReference type="ARBA" id="ARBA00049332"/>
    </source>
</evidence>
<evidence type="ECO:0000256" key="7">
    <source>
        <dbReference type="ARBA" id="ARBA00022833"/>
    </source>
</evidence>
<reference evidence="12 13" key="1">
    <citation type="submission" date="2013-10" db="EMBL/GenBank/DDBJ databases">
        <authorList>
            <consortium name="International Citrus Genome Consortium"/>
            <person name="Jenkins J."/>
            <person name="Schmutz J."/>
            <person name="Prochnik S."/>
            <person name="Rokhsar D."/>
            <person name="Gmitter F."/>
            <person name="Ollitrault P."/>
            <person name="Machado M."/>
            <person name="Talon M."/>
            <person name="Wincker P."/>
            <person name="Jaillon O."/>
            <person name="Morgante M."/>
        </authorList>
    </citation>
    <scope>NUCLEOTIDE SEQUENCE</scope>
    <source>
        <strain evidence="13">cv. Clemenules</strain>
    </source>
</reference>
<evidence type="ECO:0000256" key="1">
    <source>
        <dbReference type="ARBA" id="ARBA00004928"/>
    </source>
</evidence>
<keyword evidence="9" id="KW-0560">Oxidoreductase</keyword>
<dbReference type="eggNOG" id="KOG0023">
    <property type="taxonomic scope" value="Eukaryota"/>
</dbReference>
<dbReference type="Gene3D" id="3.40.50.720">
    <property type="entry name" value="NAD(P)-binding Rossmann-like Domain"/>
    <property type="match status" value="1"/>
</dbReference>
<dbReference type="KEGG" id="cic:CICLE_v10003182mg"/>
<dbReference type="EMBL" id="KI536799">
    <property type="protein sequence ID" value="ESR47596.1"/>
    <property type="molecule type" value="Genomic_DNA"/>
</dbReference>